<dbReference type="PANTHER" id="PTHR33048">
    <property type="entry name" value="PTH11-LIKE INTEGRAL MEMBRANE PROTEIN (AFU_ORTHOLOGUE AFUA_5G11245)"/>
    <property type="match status" value="1"/>
</dbReference>
<dbReference type="Proteomes" id="UP001148614">
    <property type="component" value="Unassembled WGS sequence"/>
</dbReference>
<accession>A0A9W8NG75</accession>
<dbReference type="InterPro" id="IPR049326">
    <property type="entry name" value="Rhodopsin_dom_fungi"/>
</dbReference>
<name>A0A9W8NG75_9PEZI</name>
<dbReference type="GO" id="GO:0016020">
    <property type="term" value="C:membrane"/>
    <property type="evidence" value="ECO:0007669"/>
    <property type="project" value="UniProtKB-SubCell"/>
</dbReference>
<comment type="similarity">
    <text evidence="5">Belongs to the SAT4 family.</text>
</comment>
<evidence type="ECO:0000256" key="4">
    <source>
        <dbReference type="ARBA" id="ARBA00023136"/>
    </source>
</evidence>
<keyword evidence="4 6" id="KW-0472">Membrane</keyword>
<feature type="transmembrane region" description="Helical" evidence="6">
    <location>
        <begin position="41"/>
        <end position="63"/>
    </location>
</feature>
<gene>
    <name evidence="8" type="ORF">NPX13_g4037</name>
</gene>
<protein>
    <recommendedName>
        <fullName evidence="7">Rhodopsin domain-containing protein</fullName>
    </recommendedName>
</protein>
<evidence type="ECO:0000256" key="6">
    <source>
        <dbReference type="SAM" id="Phobius"/>
    </source>
</evidence>
<feature type="transmembrane region" description="Helical" evidence="6">
    <location>
        <begin position="120"/>
        <end position="143"/>
    </location>
</feature>
<evidence type="ECO:0000256" key="5">
    <source>
        <dbReference type="ARBA" id="ARBA00038359"/>
    </source>
</evidence>
<dbReference type="InterPro" id="IPR052337">
    <property type="entry name" value="SAT4-like"/>
</dbReference>
<dbReference type="EMBL" id="JANPWZ010000543">
    <property type="protein sequence ID" value="KAJ3575422.1"/>
    <property type="molecule type" value="Genomic_DNA"/>
</dbReference>
<dbReference type="AlphaFoldDB" id="A0A9W8NG75"/>
<comment type="subcellular location">
    <subcellularLocation>
        <location evidence="1">Membrane</location>
        <topology evidence="1">Multi-pass membrane protein</topology>
    </subcellularLocation>
</comment>
<evidence type="ECO:0000259" key="7">
    <source>
        <dbReference type="Pfam" id="PF20684"/>
    </source>
</evidence>
<feature type="transmembrane region" description="Helical" evidence="6">
    <location>
        <begin position="240"/>
        <end position="259"/>
    </location>
</feature>
<proteinExistence type="inferred from homology"/>
<keyword evidence="9" id="KW-1185">Reference proteome</keyword>
<keyword evidence="2 6" id="KW-0812">Transmembrane</keyword>
<evidence type="ECO:0000256" key="3">
    <source>
        <dbReference type="ARBA" id="ARBA00022989"/>
    </source>
</evidence>
<evidence type="ECO:0000256" key="2">
    <source>
        <dbReference type="ARBA" id="ARBA00022692"/>
    </source>
</evidence>
<reference evidence="8" key="1">
    <citation type="submission" date="2022-07" db="EMBL/GenBank/DDBJ databases">
        <title>Genome Sequence of Xylaria arbuscula.</title>
        <authorList>
            <person name="Buettner E."/>
        </authorList>
    </citation>
    <scope>NUCLEOTIDE SEQUENCE</scope>
    <source>
        <strain evidence="8">VT107</strain>
    </source>
</reference>
<feature type="transmembrane region" description="Helical" evidence="6">
    <location>
        <begin position="202"/>
        <end position="220"/>
    </location>
</feature>
<feature type="domain" description="Rhodopsin" evidence="7">
    <location>
        <begin position="50"/>
        <end position="265"/>
    </location>
</feature>
<dbReference type="PANTHER" id="PTHR33048:SF47">
    <property type="entry name" value="INTEGRAL MEMBRANE PROTEIN-RELATED"/>
    <property type="match status" value="1"/>
</dbReference>
<evidence type="ECO:0000313" key="9">
    <source>
        <dbReference type="Proteomes" id="UP001148614"/>
    </source>
</evidence>
<evidence type="ECO:0000313" key="8">
    <source>
        <dbReference type="EMBL" id="KAJ3575422.1"/>
    </source>
</evidence>
<evidence type="ECO:0000256" key="1">
    <source>
        <dbReference type="ARBA" id="ARBA00004141"/>
    </source>
</evidence>
<dbReference type="VEuPathDB" id="FungiDB:F4678DRAFT_438740"/>
<keyword evidence="3 6" id="KW-1133">Transmembrane helix</keyword>
<dbReference type="Pfam" id="PF20684">
    <property type="entry name" value="Fung_rhodopsin"/>
    <property type="match status" value="1"/>
</dbReference>
<feature type="transmembrane region" description="Helical" evidence="6">
    <location>
        <begin position="83"/>
        <end position="108"/>
    </location>
</feature>
<sequence>MSLSQFHQLPEWLQEIILNGPALAPPPGVTSNLEHPPNSNVLGIVVTTLCLAISTVVFVLAAYAKLFCIKKVHIEDFFVLASYFLHVGSLLYSVSIMLLKVAILVQWIRIFVPRGSKGSFYWTSYVLTLANVLLYSSIVISICTACRPYNRIWDETADGTCGANREIIYIAGAVGNLVSDVIITLLPQRVIWKLQVKTQKKIGIAFIFFVGLLTIIAGGFKVDASVHLYLDDDKIYQTSGVAVWAFAEVTCVLLVYCVPSIPKIFKGSRISVKFLSSFTSWVRLRSMQTDSGTGSSLPSFEGKQMTTSIEKKSMFEGSVVIKQSEQV</sequence>
<comment type="caution">
    <text evidence="8">The sequence shown here is derived from an EMBL/GenBank/DDBJ whole genome shotgun (WGS) entry which is preliminary data.</text>
</comment>
<organism evidence="8 9">
    <name type="scientific">Xylaria arbuscula</name>
    <dbReference type="NCBI Taxonomy" id="114810"/>
    <lineage>
        <taxon>Eukaryota</taxon>
        <taxon>Fungi</taxon>
        <taxon>Dikarya</taxon>
        <taxon>Ascomycota</taxon>
        <taxon>Pezizomycotina</taxon>
        <taxon>Sordariomycetes</taxon>
        <taxon>Xylariomycetidae</taxon>
        <taxon>Xylariales</taxon>
        <taxon>Xylariaceae</taxon>
        <taxon>Xylaria</taxon>
    </lineage>
</organism>